<dbReference type="Gene3D" id="1.10.40.70">
    <property type="match status" value="1"/>
</dbReference>
<dbReference type="PANTHER" id="PTHR30258:SF2">
    <property type="entry name" value="COMG OPERON PROTEIN 1"/>
    <property type="match status" value="1"/>
</dbReference>
<gene>
    <name evidence="6" type="primary">xpsE</name>
    <name evidence="6" type="ORF">GCM10011611_32170</name>
</gene>
<feature type="compositionally biased region" description="Low complexity" evidence="4">
    <location>
        <begin position="1"/>
        <end position="20"/>
    </location>
</feature>
<evidence type="ECO:0000313" key="7">
    <source>
        <dbReference type="Proteomes" id="UP000646365"/>
    </source>
</evidence>
<sequence>MTDLAATSPSSNAPGSAAPGADDRLEALSGVLLERGLVDDKTLERARRVAAETGQRLDAVLTQLGLVSERGLAESLSAYLALPLVGADRYPDAPLLQDRLKPRFLRKVHALPIAVEPDRLVLAMADPLDPFTRNAVAAATGRAVAVEIALPIELEAALNRLYPESGDAVAADASADSTDEPLEEDAERLKDLASEAPVIRLVNQMIARAVETQASDIHIEPFEDRLRVRYRYDGVLHEAEAPPTRLTAAITSRIKIMSRLDIAERRLPQDGRLKLAVRGQEVDFRVSTIPSLYGETVVLRVLDRTAVEFDYAKLGLPPVVMGNLQRLLDLPNGMVLVTGPTGSGKTTTLYTGLLNLNSVARKIVTVEDPIEYQLSGINQIQVKPQIGLNFAHLLRSILRQDPDVIMIGEIRDLETAQIAVQASLTGHLVLSTLHTNSAAATVTRLRDMGLEDYLITAVVKGVLAQRLVRRLCPQCKRPTEAPPELVERFSLDRRTTARPIVLHHPVGCPHCRDTGYRGRQAIAELLIPNDEIERLIFARADHAAIERAAIAGGMTSMFDAGLDAALAGITTVEEVVRSIRAEG</sequence>
<comment type="similarity">
    <text evidence="1">Belongs to the GSP E family.</text>
</comment>
<dbReference type="Pfam" id="PF05157">
    <property type="entry name" value="MshEN"/>
    <property type="match status" value="1"/>
</dbReference>
<protein>
    <submittedName>
        <fullName evidence="6">Type II secretion system protein E</fullName>
    </submittedName>
</protein>
<feature type="domain" description="Bacterial type II secretion system protein E" evidence="5">
    <location>
        <begin position="398"/>
        <end position="412"/>
    </location>
</feature>
<dbReference type="InterPro" id="IPR003593">
    <property type="entry name" value="AAA+_ATPase"/>
</dbReference>
<dbReference type="Proteomes" id="UP000646365">
    <property type="component" value="Unassembled WGS sequence"/>
</dbReference>
<organism evidence="6 7">
    <name type="scientific">Aliidongia dinghuensis</name>
    <dbReference type="NCBI Taxonomy" id="1867774"/>
    <lineage>
        <taxon>Bacteria</taxon>
        <taxon>Pseudomonadati</taxon>
        <taxon>Pseudomonadota</taxon>
        <taxon>Alphaproteobacteria</taxon>
        <taxon>Rhodospirillales</taxon>
        <taxon>Dongiaceae</taxon>
        <taxon>Aliidongia</taxon>
    </lineage>
</organism>
<reference evidence="6" key="2">
    <citation type="submission" date="2020-09" db="EMBL/GenBank/DDBJ databases">
        <authorList>
            <person name="Sun Q."/>
            <person name="Zhou Y."/>
        </authorList>
    </citation>
    <scope>NUCLEOTIDE SEQUENCE</scope>
    <source>
        <strain evidence="6">CGMCC 1.15725</strain>
    </source>
</reference>
<dbReference type="Gene3D" id="3.30.300.160">
    <property type="entry name" value="Type II secretion system, protein E, N-terminal domain"/>
    <property type="match status" value="1"/>
</dbReference>
<dbReference type="GO" id="GO:0005524">
    <property type="term" value="F:ATP binding"/>
    <property type="evidence" value="ECO:0007669"/>
    <property type="project" value="UniProtKB-KW"/>
</dbReference>
<dbReference type="SUPFAM" id="SSF160246">
    <property type="entry name" value="EspE N-terminal domain-like"/>
    <property type="match status" value="1"/>
</dbReference>
<evidence type="ECO:0000256" key="1">
    <source>
        <dbReference type="ARBA" id="ARBA00006611"/>
    </source>
</evidence>
<dbReference type="Gene3D" id="3.40.50.300">
    <property type="entry name" value="P-loop containing nucleotide triphosphate hydrolases"/>
    <property type="match status" value="1"/>
</dbReference>
<dbReference type="InterPro" id="IPR007831">
    <property type="entry name" value="T2SS_GspE_N"/>
</dbReference>
<evidence type="ECO:0000256" key="2">
    <source>
        <dbReference type="ARBA" id="ARBA00022741"/>
    </source>
</evidence>
<comment type="caution">
    <text evidence="6">The sequence shown here is derived from an EMBL/GenBank/DDBJ whole genome shotgun (WGS) entry which is preliminary data.</text>
</comment>
<reference evidence="6" key="1">
    <citation type="journal article" date="2014" name="Int. J. Syst. Evol. Microbiol.">
        <title>Complete genome sequence of Corynebacterium casei LMG S-19264T (=DSM 44701T), isolated from a smear-ripened cheese.</title>
        <authorList>
            <consortium name="US DOE Joint Genome Institute (JGI-PGF)"/>
            <person name="Walter F."/>
            <person name="Albersmeier A."/>
            <person name="Kalinowski J."/>
            <person name="Ruckert C."/>
        </authorList>
    </citation>
    <scope>NUCLEOTIDE SEQUENCE</scope>
    <source>
        <strain evidence="6">CGMCC 1.15725</strain>
    </source>
</reference>
<name>A0A8J2YW62_9PROT</name>
<dbReference type="FunFam" id="3.40.50.300:FF:000398">
    <property type="entry name" value="Type IV pilus assembly ATPase PilB"/>
    <property type="match status" value="1"/>
</dbReference>
<dbReference type="InterPro" id="IPR037257">
    <property type="entry name" value="T2SS_E_N_sf"/>
</dbReference>
<feature type="region of interest" description="Disordered" evidence="4">
    <location>
        <begin position="1"/>
        <end position="21"/>
    </location>
</feature>
<keyword evidence="3" id="KW-0067">ATP-binding</keyword>
<dbReference type="PROSITE" id="PS00662">
    <property type="entry name" value="T2SP_E"/>
    <property type="match status" value="1"/>
</dbReference>
<dbReference type="Pfam" id="PF00437">
    <property type="entry name" value="T2SSE"/>
    <property type="match status" value="1"/>
</dbReference>
<keyword evidence="7" id="KW-1185">Reference proteome</keyword>
<evidence type="ECO:0000259" key="5">
    <source>
        <dbReference type="PROSITE" id="PS00662"/>
    </source>
</evidence>
<dbReference type="InterPro" id="IPR001482">
    <property type="entry name" value="T2SS/T4SS_dom"/>
</dbReference>
<keyword evidence="2" id="KW-0547">Nucleotide-binding</keyword>
<dbReference type="GO" id="GO:0016887">
    <property type="term" value="F:ATP hydrolysis activity"/>
    <property type="evidence" value="ECO:0007669"/>
    <property type="project" value="TreeGrafter"/>
</dbReference>
<evidence type="ECO:0000256" key="4">
    <source>
        <dbReference type="SAM" id="MobiDB-lite"/>
    </source>
</evidence>
<dbReference type="EMBL" id="BMJQ01000008">
    <property type="protein sequence ID" value="GGF23656.1"/>
    <property type="molecule type" value="Genomic_DNA"/>
</dbReference>
<accession>A0A8J2YW62</accession>
<dbReference type="GO" id="GO:0005886">
    <property type="term" value="C:plasma membrane"/>
    <property type="evidence" value="ECO:0007669"/>
    <property type="project" value="TreeGrafter"/>
</dbReference>
<evidence type="ECO:0000313" key="6">
    <source>
        <dbReference type="EMBL" id="GGF23656.1"/>
    </source>
</evidence>
<evidence type="ECO:0000256" key="3">
    <source>
        <dbReference type="ARBA" id="ARBA00022840"/>
    </source>
</evidence>
<proteinExistence type="inferred from homology"/>
<dbReference type="CDD" id="cd01129">
    <property type="entry name" value="PulE-GspE-like"/>
    <property type="match status" value="1"/>
</dbReference>
<dbReference type="SMART" id="SM00382">
    <property type="entry name" value="AAA"/>
    <property type="match status" value="1"/>
</dbReference>
<dbReference type="PANTHER" id="PTHR30258">
    <property type="entry name" value="TYPE II SECRETION SYSTEM PROTEIN GSPE-RELATED"/>
    <property type="match status" value="1"/>
</dbReference>
<dbReference type="FunFam" id="3.30.450.90:FF:000001">
    <property type="entry name" value="Type II secretion system ATPase GspE"/>
    <property type="match status" value="1"/>
</dbReference>
<dbReference type="Gene3D" id="3.30.450.90">
    <property type="match status" value="1"/>
</dbReference>
<dbReference type="AlphaFoldDB" id="A0A8J2YW62"/>
<dbReference type="SUPFAM" id="SSF52540">
    <property type="entry name" value="P-loop containing nucleoside triphosphate hydrolases"/>
    <property type="match status" value="1"/>
</dbReference>
<dbReference type="InterPro" id="IPR027417">
    <property type="entry name" value="P-loop_NTPase"/>
</dbReference>